<keyword evidence="2" id="KW-1185">Reference proteome</keyword>
<comment type="caution">
    <text evidence="1">The sequence shown here is derived from an EMBL/GenBank/DDBJ whole genome shotgun (WGS) entry which is preliminary data.</text>
</comment>
<organism evidence="1 2">
    <name type="scientific">Herminiimonas fonticola</name>
    <dbReference type="NCBI Taxonomy" id="303380"/>
    <lineage>
        <taxon>Bacteria</taxon>
        <taxon>Pseudomonadati</taxon>
        <taxon>Pseudomonadota</taxon>
        <taxon>Betaproteobacteria</taxon>
        <taxon>Burkholderiales</taxon>
        <taxon>Oxalobacteraceae</taxon>
        <taxon>Herminiimonas</taxon>
    </lineage>
</organism>
<reference evidence="1 2" key="1">
    <citation type="submission" date="2019-03" db="EMBL/GenBank/DDBJ databases">
        <title>Genomic Encyclopedia of Type Strains, Phase IV (KMG-IV): sequencing the most valuable type-strain genomes for metagenomic binning, comparative biology and taxonomic classification.</title>
        <authorList>
            <person name="Goeker M."/>
        </authorList>
    </citation>
    <scope>NUCLEOTIDE SEQUENCE [LARGE SCALE GENOMIC DNA]</scope>
    <source>
        <strain evidence="1 2">DSM 18555</strain>
    </source>
</reference>
<dbReference type="EMBL" id="SNWF01000010">
    <property type="protein sequence ID" value="TDN87448.1"/>
    <property type="molecule type" value="Genomic_DNA"/>
</dbReference>
<gene>
    <name evidence="1" type="ORF">EV677_2968</name>
</gene>
<dbReference type="InterPro" id="IPR029044">
    <property type="entry name" value="Nucleotide-diphossugar_trans"/>
</dbReference>
<dbReference type="InterPro" id="IPR018641">
    <property type="entry name" value="Trfase_1_rSAM/seldom-assoc"/>
</dbReference>
<accession>A0A4V3BUI4</accession>
<dbReference type="Pfam" id="PF09837">
    <property type="entry name" value="DUF2064"/>
    <property type="match status" value="1"/>
</dbReference>
<sequence>MKPVRIVIIAKAPQPGLAKTRLIPALGAQGAADLARHMLIHTLDKALAANIGTVELCVTPAPSDPVWQTLSIPDAVHWSDQCDGDLGERMARAAQRVTNGGESVVLIGTDCPELSVDHLRQAGNELQRADASLFPTADGGYALLGLNRFDPSMFTDIAWSTDTVAFQTLCRLGRLGWTVESHAKLHDIDEPADLKWLPNTWLDAISTNSFIEQ</sequence>
<dbReference type="PANTHER" id="PTHR36529:SF1">
    <property type="entry name" value="GLYCOSYLTRANSFERASE"/>
    <property type="match status" value="1"/>
</dbReference>
<evidence type="ECO:0000313" key="1">
    <source>
        <dbReference type="EMBL" id="TDN87448.1"/>
    </source>
</evidence>
<evidence type="ECO:0008006" key="3">
    <source>
        <dbReference type="Google" id="ProtNLM"/>
    </source>
</evidence>
<evidence type="ECO:0000313" key="2">
    <source>
        <dbReference type="Proteomes" id="UP000294737"/>
    </source>
</evidence>
<dbReference type="OrthoDB" id="9798250at2"/>
<dbReference type="Proteomes" id="UP000294737">
    <property type="component" value="Unassembled WGS sequence"/>
</dbReference>
<dbReference type="AlphaFoldDB" id="A0A4V3BUI4"/>
<dbReference type="Gene3D" id="3.90.550.10">
    <property type="entry name" value="Spore Coat Polysaccharide Biosynthesis Protein SpsA, Chain A"/>
    <property type="match status" value="1"/>
</dbReference>
<dbReference type="PANTHER" id="PTHR36529">
    <property type="entry name" value="SLL1095 PROTEIN"/>
    <property type="match status" value="1"/>
</dbReference>
<dbReference type="SUPFAM" id="SSF53448">
    <property type="entry name" value="Nucleotide-diphospho-sugar transferases"/>
    <property type="match status" value="1"/>
</dbReference>
<protein>
    <recommendedName>
        <fullName evidence="3">Glycosyltransferase A (GT-A) superfamily protein (DUF2064 family)</fullName>
    </recommendedName>
</protein>
<dbReference type="NCBIfam" id="TIGR04282">
    <property type="entry name" value="glyco_like_cofC"/>
    <property type="match status" value="1"/>
</dbReference>
<name>A0A4V3BUI4_9BURK</name>
<proteinExistence type="predicted"/>